<evidence type="ECO:0000256" key="2">
    <source>
        <dbReference type="ARBA" id="ARBA00022490"/>
    </source>
</evidence>
<reference evidence="6 7" key="2">
    <citation type="submission" date="2023-12" db="EMBL/GenBank/DDBJ databases">
        <authorList>
            <consortium name="Cladostephus spongiosus"/>
            <person name="Lorente B."/>
            <person name="Cabral C."/>
            <person name="Frias J."/>
            <person name="Faria J."/>
            <person name="Toubarro D."/>
        </authorList>
    </citation>
    <scope>NUCLEOTIDE SEQUENCE [LARGE SCALE GENOMIC DNA]</scope>
    <source>
        <strain evidence="6 7">ZMCS4</strain>
    </source>
</reference>
<dbReference type="Proteomes" id="UP001310248">
    <property type="component" value="Unassembled WGS sequence"/>
</dbReference>
<keyword evidence="4 5" id="KW-0546">Nucleotide metabolism</keyword>
<dbReference type="SUPFAM" id="SSF52972">
    <property type="entry name" value="ITPase-like"/>
    <property type="match status" value="1"/>
</dbReference>
<dbReference type="InterPro" id="IPR029001">
    <property type="entry name" value="ITPase-like_fam"/>
</dbReference>
<dbReference type="EMBL" id="JAYDYW010000004">
    <property type="protein sequence ID" value="MEE1673171.1"/>
    <property type="molecule type" value="Genomic_DNA"/>
</dbReference>
<gene>
    <name evidence="6" type="ORF">SNR37_002585</name>
</gene>
<dbReference type="HAMAP" id="MF_00528">
    <property type="entry name" value="Maf"/>
    <property type="match status" value="1"/>
</dbReference>
<dbReference type="Gene3D" id="3.90.950.10">
    <property type="match status" value="1"/>
</dbReference>
<dbReference type="EC" id="3.6.1.-" evidence="5"/>
<accession>A0ABU7G1H8</accession>
<dbReference type="CDD" id="cd00555">
    <property type="entry name" value="Maf"/>
    <property type="match status" value="1"/>
</dbReference>
<proteinExistence type="inferred from homology"/>
<comment type="subcellular location">
    <subcellularLocation>
        <location evidence="1 5">Cytoplasm</location>
    </subcellularLocation>
</comment>
<dbReference type="NCBIfam" id="TIGR00172">
    <property type="entry name" value="maf"/>
    <property type="match status" value="1"/>
</dbReference>
<comment type="similarity">
    <text evidence="5">Belongs to the Maf family. YceF subfamily.</text>
</comment>
<comment type="cofactor">
    <cofactor evidence="5">
        <name>a divalent metal cation</name>
        <dbReference type="ChEBI" id="CHEBI:60240"/>
    </cofactor>
</comment>
<feature type="site" description="Important for substrate specificity" evidence="5">
    <location>
        <position position="155"/>
    </location>
</feature>
<feature type="site" description="Important for substrate specificity" evidence="5">
    <location>
        <position position="13"/>
    </location>
</feature>
<name>A0ABU7G1H8_9ALTE</name>
<evidence type="ECO:0000313" key="7">
    <source>
        <dbReference type="Proteomes" id="UP001310248"/>
    </source>
</evidence>
<feature type="site" description="Important for substrate specificity" evidence="5">
    <location>
        <position position="71"/>
    </location>
</feature>
<comment type="caution">
    <text evidence="6">The sequence shown here is derived from an EMBL/GenBank/DDBJ whole genome shotgun (WGS) entry which is preliminary data.</text>
</comment>
<dbReference type="PANTHER" id="PTHR43213:SF10">
    <property type="entry name" value="7-METHYL-GTP PYROPHOSPHATASE"/>
    <property type="match status" value="1"/>
</dbReference>
<organism evidence="6 7">
    <name type="scientific">Agarivorans aestuarii</name>
    <dbReference type="NCBI Taxonomy" id="1563703"/>
    <lineage>
        <taxon>Bacteria</taxon>
        <taxon>Pseudomonadati</taxon>
        <taxon>Pseudomonadota</taxon>
        <taxon>Gammaproteobacteria</taxon>
        <taxon>Alteromonadales</taxon>
        <taxon>Alteromonadaceae</taxon>
        <taxon>Agarivorans</taxon>
    </lineage>
</organism>
<comment type="caution">
    <text evidence="5">Lacks conserved residue(s) required for the propagation of feature annotation.</text>
</comment>
<dbReference type="Pfam" id="PF02545">
    <property type="entry name" value="Maf"/>
    <property type="match status" value="1"/>
</dbReference>
<keyword evidence="7" id="KW-1185">Reference proteome</keyword>
<keyword evidence="2 5" id="KW-0963">Cytoplasm</keyword>
<reference evidence="7" key="1">
    <citation type="submission" date="2023-07" db="EMBL/GenBank/DDBJ databases">
        <title>Draft genome sequence of Agarivorans aestuarii strain ZMCS4, a CAZymes producing bacteria isolated from the marine brown algae Clodostephus spongiosus.</title>
        <authorList>
            <person name="Lorente B."/>
            <person name="Cabral C."/>
            <person name="Frias J."/>
            <person name="Faria J."/>
            <person name="Toubarro D."/>
        </authorList>
    </citation>
    <scope>NUCLEOTIDE SEQUENCE [LARGE SCALE GENOMIC DNA]</scope>
    <source>
        <strain evidence="7">ZMCS4</strain>
    </source>
</reference>
<evidence type="ECO:0000256" key="3">
    <source>
        <dbReference type="ARBA" id="ARBA00022801"/>
    </source>
</evidence>
<dbReference type="InterPro" id="IPR003697">
    <property type="entry name" value="Maf-like"/>
</dbReference>
<protein>
    <recommendedName>
        <fullName evidence="5">7-methyl-GTP pyrophosphatase</fullName>
        <shortName evidence="5">m(7)GTP pyrophosphatase</shortName>
        <ecNumber evidence="5">3.6.1.-</ecNumber>
    </recommendedName>
</protein>
<comment type="function">
    <text evidence="5">Nucleoside triphosphate pyrophosphatase that hydrolyzes 7-methyl-GTP (m(7)GTP). May have a dual role in cell division arrest and in preventing the incorporation of modified nucleotides into cellular nucleic acids.</text>
</comment>
<dbReference type="GO" id="GO:0016787">
    <property type="term" value="F:hydrolase activity"/>
    <property type="evidence" value="ECO:0007669"/>
    <property type="project" value="UniProtKB-KW"/>
</dbReference>
<sequence length="194" mass="21343">MDNRLILASSSAYRKQLLQKVCPTFDCINPDIDESPKHGETPEQLVLRLAEQKALAGQTLFPKHLIIGSDQVCCINGEIVGKPGNHQNAVAQLKAASGQAITFYTGLALYNSDTQQMQSLVDTFEVGFRELSDNLIEHYLNVEQPYNCAGSFKSEGAGIVLFKHLRGDDPNTLIGLPLIKLCRLLESQGFRLLA</sequence>
<dbReference type="PANTHER" id="PTHR43213">
    <property type="entry name" value="BIFUNCTIONAL DTTP/UTP PYROPHOSPHATASE/METHYLTRANSFERASE PROTEIN-RELATED"/>
    <property type="match status" value="1"/>
</dbReference>
<evidence type="ECO:0000256" key="1">
    <source>
        <dbReference type="ARBA" id="ARBA00004496"/>
    </source>
</evidence>
<comment type="catalytic activity">
    <reaction evidence="5">
        <text>N(7)-methyl-GTP + H2O = N(7)-methyl-GMP + diphosphate + H(+)</text>
        <dbReference type="Rhea" id="RHEA:58744"/>
        <dbReference type="ChEBI" id="CHEBI:15377"/>
        <dbReference type="ChEBI" id="CHEBI:15378"/>
        <dbReference type="ChEBI" id="CHEBI:33019"/>
        <dbReference type="ChEBI" id="CHEBI:58285"/>
        <dbReference type="ChEBI" id="CHEBI:87133"/>
    </reaction>
</comment>
<keyword evidence="3 5" id="KW-0378">Hydrolase</keyword>
<dbReference type="RefSeq" id="WP_329774524.1">
    <property type="nucleotide sequence ID" value="NZ_JAYDYW010000004.1"/>
</dbReference>
<evidence type="ECO:0000313" key="6">
    <source>
        <dbReference type="EMBL" id="MEE1673171.1"/>
    </source>
</evidence>
<dbReference type="PIRSF" id="PIRSF006305">
    <property type="entry name" value="Maf"/>
    <property type="match status" value="1"/>
</dbReference>
<evidence type="ECO:0000256" key="5">
    <source>
        <dbReference type="HAMAP-Rule" id="MF_00528"/>
    </source>
</evidence>
<evidence type="ECO:0000256" key="4">
    <source>
        <dbReference type="ARBA" id="ARBA00023080"/>
    </source>
</evidence>
<feature type="active site" description="Proton acceptor" evidence="5">
    <location>
        <position position="70"/>
    </location>
</feature>